<dbReference type="PRINTS" id="PR01790">
    <property type="entry name" value="SMP30FAMILY"/>
</dbReference>
<keyword evidence="3" id="KW-0378">Hydrolase</keyword>
<comment type="similarity">
    <text evidence="1">Belongs to the SMP-30/CGR1 family.</text>
</comment>
<dbReference type="Pfam" id="PF08450">
    <property type="entry name" value="SGL"/>
    <property type="match status" value="1"/>
</dbReference>
<proteinExistence type="inferred from homology"/>
<evidence type="ECO:0000259" key="2">
    <source>
        <dbReference type="Pfam" id="PF08450"/>
    </source>
</evidence>
<evidence type="ECO:0000313" key="3">
    <source>
        <dbReference type="EMBL" id="MFD2238433.1"/>
    </source>
</evidence>
<reference evidence="4" key="1">
    <citation type="journal article" date="2019" name="Int. J. Syst. Evol. Microbiol.">
        <title>The Global Catalogue of Microorganisms (GCM) 10K type strain sequencing project: providing services to taxonomists for standard genome sequencing and annotation.</title>
        <authorList>
            <consortium name="The Broad Institute Genomics Platform"/>
            <consortium name="The Broad Institute Genome Sequencing Center for Infectious Disease"/>
            <person name="Wu L."/>
            <person name="Ma J."/>
        </authorList>
    </citation>
    <scope>NUCLEOTIDE SEQUENCE [LARGE SCALE GENOMIC DNA]</scope>
    <source>
        <strain evidence="4">ZS-35-S2</strain>
    </source>
</reference>
<accession>A0ABW5CQT5</accession>
<dbReference type="Proteomes" id="UP001597371">
    <property type="component" value="Unassembled WGS sequence"/>
</dbReference>
<dbReference type="GO" id="GO:0016787">
    <property type="term" value="F:hydrolase activity"/>
    <property type="evidence" value="ECO:0007669"/>
    <property type="project" value="UniProtKB-KW"/>
</dbReference>
<dbReference type="SUPFAM" id="SSF63829">
    <property type="entry name" value="Calcium-dependent phosphotriesterase"/>
    <property type="match status" value="1"/>
</dbReference>
<dbReference type="PANTHER" id="PTHR10907">
    <property type="entry name" value="REGUCALCIN"/>
    <property type="match status" value="1"/>
</dbReference>
<dbReference type="InterPro" id="IPR013658">
    <property type="entry name" value="SGL"/>
</dbReference>
<evidence type="ECO:0000256" key="1">
    <source>
        <dbReference type="ARBA" id="ARBA00008853"/>
    </source>
</evidence>
<keyword evidence="4" id="KW-1185">Reference proteome</keyword>
<protein>
    <submittedName>
        <fullName evidence="3">SMP-30/gluconolactonase/LRE family protein</fullName>
        <ecNumber evidence="3">3.1.1.99</ecNumber>
    </submittedName>
</protein>
<name>A0ABW5CQT5_9HYPH</name>
<sequence length="296" mass="32077">MQDVPTETLSAHPCHLGEGSTFDPATGTAFWFDILERTLFCAEIATRTVRMEPLPAMASELAVIDEERDLIATDTGLHVRERKSGAMTLLQGIEEDDSATRSNDGRVHPCGALWIGTMGREAETGAGSIYWFFRGELRKLYSRLTIPNAIAFTQDGRTGYFTDTDIGILHRVALDPATGLPVDGPEMLYDHRGGTGGLDGAVVDAQGLVWNARWGAGCLDAYSPEGTRLRTVRVPATRPTCPVFVGRAFDRLLVTTASEGMSEAERTADPRHGQTFLLDVGACGFAETRARPFALA</sequence>
<dbReference type="RefSeq" id="WP_209737099.1">
    <property type="nucleotide sequence ID" value="NZ_CP072611.1"/>
</dbReference>
<organism evidence="3 4">
    <name type="scientific">Aureimonas populi</name>
    <dbReference type="NCBI Taxonomy" id="1701758"/>
    <lineage>
        <taxon>Bacteria</taxon>
        <taxon>Pseudomonadati</taxon>
        <taxon>Pseudomonadota</taxon>
        <taxon>Alphaproteobacteria</taxon>
        <taxon>Hyphomicrobiales</taxon>
        <taxon>Aurantimonadaceae</taxon>
        <taxon>Aureimonas</taxon>
    </lineage>
</organism>
<dbReference type="InterPro" id="IPR011042">
    <property type="entry name" value="6-blade_b-propeller_TolB-like"/>
</dbReference>
<dbReference type="PANTHER" id="PTHR10907:SF47">
    <property type="entry name" value="REGUCALCIN"/>
    <property type="match status" value="1"/>
</dbReference>
<comment type="caution">
    <text evidence="3">The sequence shown here is derived from an EMBL/GenBank/DDBJ whole genome shotgun (WGS) entry which is preliminary data.</text>
</comment>
<dbReference type="EMBL" id="JBHUIJ010000016">
    <property type="protein sequence ID" value="MFD2238433.1"/>
    <property type="molecule type" value="Genomic_DNA"/>
</dbReference>
<feature type="domain" description="SMP-30/Gluconolactonase/LRE-like region" evidence="2">
    <location>
        <begin position="16"/>
        <end position="257"/>
    </location>
</feature>
<evidence type="ECO:0000313" key="4">
    <source>
        <dbReference type="Proteomes" id="UP001597371"/>
    </source>
</evidence>
<dbReference type="Gene3D" id="2.120.10.30">
    <property type="entry name" value="TolB, C-terminal domain"/>
    <property type="match status" value="1"/>
</dbReference>
<gene>
    <name evidence="3" type="ORF">ACFSKQ_13325</name>
</gene>
<dbReference type="InterPro" id="IPR005511">
    <property type="entry name" value="SMP-30"/>
</dbReference>
<dbReference type="EC" id="3.1.1.99" evidence="3"/>